<feature type="active site" description="Proton acceptor" evidence="7">
    <location>
        <position position="227"/>
    </location>
</feature>
<evidence type="ECO:0000313" key="9">
    <source>
        <dbReference type="EMBL" id="AFZ68728.1"/>
    </source>
</evidence>
<dbReference type="eggNOG" id="COG1363">
    <property type="taxonomic scope" value="Bacteria"/>
</dbReference>
<evidence type="ECO:0000313" key="10">
    <source>
        <dbReference type="Proteomes" id="UP000010467"/>
    </source>
</evidence>
<dbReference type="Gene3D" id="3.40.630.10">
    <property type="entry name" value="Zn peptidases"/>
    <property type="match status" value="1"/>
</dbReference>
<dbReference type="CDD" id="cd05656">
    <property type="entry name" value="M42_Frv"/>
    <property type="match status" value="1"/>
</dbReference>
<dbReference type="Proteomes" id="UP000010467">
    <property type="component" value="Chromosome"/>
</dbReference>
<gene>
    <name evidence="9" type="ordered locus">Deipe_3287</name>
</gene>
<dbReference type="PIRSF" id="PIRSF001123">
    <property type="entry name" value="PepA_GA"/>
    <property type="match status" value="1"/>
</dbReference>
<dbReference type="Pfam" id="PF05343">
    <property type="entry name" value="Peptidase_M42"/>
    <property type="match status" value="1"/>
</dbReference>
<keyword evidence="5" id="KW-0378">Hydrolase</keyword>
<name>L0A4B7_DEIPD</name>
<evidence type="ECO:0000256" key="8">
    <source>
        <dbReference type="PIRSR" id="PIRSR001123-2"/>
    </source>
</evidence>
<keyword evidence="3" id="KW-0645">Protease</keyword>
<dbReference type="GO" id="GO:0004177">
    <property type="term" value="F:aminopeptidase activity"/>
    <property type="evidence" value="ECO:0007669"/>
    <property type="project" value="UniProtKB-UniRule"/>
</dbReference>
<organism evidence="9 10">
    <name type="scientific">Deinococcus peraridilitoris (strain DSM 19664 / LMG 22246 / CIP 109416 / KR-200)</name>
    <dbReference type="NCBI Taxonomy" id="937777"/>
    <lineage>
        <taxon>Bacteria</taxon>
        <taxon>Thermotogati</taxon>
        <taxon>Deinococcota</taxon>
        <taxon>Deinococci</taxon>
        <taxon>Deinococcales</taxon>
        <taxon>Deinococcaceae</taxon>
        <taxon>Deinococcus</taxon>
    </lineage>
</organism>
<dbReference type="InterPro" id="IPR023367">
    <property type="entry name" value="Peptidase_M42_dom2"/>
</dbReference>
<dbReference type="InterPro" id="IPR008007">
    <property type="entry name" value="Peptidase_M42"/>
</dbReference>
<evidence type="ECO:0000256" key="4">
    <source>
        <dbReference type="ARBA" id="ARBA00022723"/>
    </source>
</evidence>
<dbReference type="InterPro" id="IPR051464">
    <property type="entry name" value="Peptidase_M42_aminopept"/>
</dbReference>
<protein>
    <submittedName>
        <fullName evidence="9">Peptidase family protein</fullName>
    </submittedName>
</protein>
<proteinExistence type="inferred from homology"/>
<dbReference type="HOGENOM" id="CLU_047249_1_0_0"/>
<dbReference type="GO" id="GO:0046872">
    <property type="term" value="F:metal ion binding"/>
    <property type="evidence" value="ECO:0007669"/>
    <property type="project" value="UniProtKB-UniRule"/>
</dbReference>
<evidence type="ECO:0000256" key="5">
    <source>
        <dbReference type="ARBA" id="ARBA00022801"/>
    </source>
</evidence>
<dbReference type="PANTHER" id="PTHR32481:SF20">
    <property type="entry name" value="AMINOPEPTIDASE YSDC"/>
    <property type="match status" value="1"/>
</dbReference>
<dbReference type="Gene3D" id="2.40.30.40">
    <property type="entry name" value="Peptidase M42, domain 2"/>
    <property type="match status" value="1"/>
</dbReference>
<feature type="binding site" evidence="8">
    <location>
        <position position="228"/>
    </location>
    <ligand>
        <name>Zn(2+)</name>
        <dbReference type="ChEBI" id="CHEBI:29105"/>
        <label>2</label>
    </ligand>
</feature>
<reference evidence="10" key="1">
    <citation type="submission" date="2012-03" db="EMBL/GenBank/DDBJ databases">
        <title>Complete sequence of chromosome of Deinococcus peraridilitoris DSM 19664.</title>
        <authorList>
            <person name="Lucas S."/>
            <person name="Copeland A."/>
            <person name="Lapidus A."/>
            <person name="Glavina del Rio T."/>
            <person name="Dalin E."/>
            <person name="Tice H."/>
            <person name="Bruce D."/>
            <person name="Goodwin L."/>
            <person name="Pitluck S."/>
            <person name="Peters L."/>
            <person name="Mikhailova N."/>
            <person name="Lu M."/>
            <person name="Kyrpides N."/>
            <person name="Mavromatis K."/>
            <person name="Ivanova N."/>
            <person name="Brettin T."/>
            <person name="Detter J.C."/>
            <person name="Han C."/>
            <person name="Larimer F."/>
            <person name="Land M."/>
            <person name="Hauser L."/>
            <person name="Markowitz V."/>
            <person name="Cheng J.-F."/>
            <person name="Hugenholtz P."/>
            <person name="Woyke T."/>
            <person name="Wu D."/>
            <person name="Pukall R."/>
            <person name="Steenblock K."/>
            <person name="Brambilla E."/>
            <person name="Klenk H.-P."/>
            <person name="Eisen J.A."/>
        </authorList>
    </citation>
    <scope>NUCLEOTIDE SEQUENCE [LARGE SCALE GENOMIC DNA]</scope>
    <source>
        <strain evidence="10">DSM 19664 / LMG 22246 / CIP 109416 / KR-200</strain>
    </source>
</reference>
<dbReference type="STRING" id="937777.Deipe_3287"/>
<feature type="binding site" evidence="8">
    <location>
        <position position="195"/>
    </location>
    <ligand>
        <name>Zn(2+)</name>
        <dbReference type="ChEBI" id="CHEBI:29105"/>
        <label>1</label>
    </ligand>
</feature>
<sequence length="370" mass="39761">MARSDTGPGQAYASAAPLLYTPQVNINFLQPLLEAAGPSGFEARAAKVWSEEAATFAHRVYSDHYGNVYAELNPDAGRPIILMGHLDEIGLMVSHVDDKGFISVLNLGGWDAQVLVGQRVRLLAEEGDLLAVIGKKPIHLMEASDREKGSKLEDLWLDTGLEAEDVRRRVPVGTVGVIEQPVFTVGERVVSKALDNRIGAYVVLEALRQLHGAGVPRRVIAVASAQEEIGAFGARVASYQLDPEAALVVDVTFETAQPGVDVKKVGRAEFGSGANLSVSALTSPKIVKGLIDTARRHEIPYTLSANPRRTGTDADEVALTRAGVPCGVVSVPQRYMHSPSEMVDMRDVQACIDLMAAWVGELPETSDHSR</sequence>
<dbReference type="SUPFAM" id="SSF53187">
    <property type="entry name" value="Zn-dependent exopeptidases"/>
    <property type="match status" value="1"/>
</dbReference>
<comment type="similarity">
    <text evidence="1 6">Belongs to the peptidase M42 family.</text>
</comment>
<evidence type="ECO:0000256" key="6">
    <source>
        <dbReference type="PIRNR" id="PIRNR001123"/>
    </source>
</evidence>
<keyword evidence="10" id="KW-1185">Reference proteome</keyword>
<evidence type="ECO:0000256" key="7">
    <source>
        <dbReference type="PIRSR" id="PIRSR001123-1"/>
    </source>
</evidence>
<dbReference type="PATRIC" id="fig|937777.3.peg.3303"/>
<dbReference type="PANTHER" id="PTHR32481">
    <property type="entry name" value="AMINOPEPTIDASE"/>
    <property type="match status" value="1"/>
</dbReference>
<keyword evidence="4 8" id="KW-0479">Metal-binding</keyword>
<evidence type="ECO:0000256" key="1">
    <source>
        <dbReference type="ARBA" id="ARBA00006272"/>
    </source>
</evidence>
<dbReference type="AlphaFoldDB" id="L0A4B7"/>
<feature type="binding site" evidence="8">
    <location>
        <position position="85"/>
    </location>
    <ligand>
        <name>Zn(2+)</name>
        <dbReference type="ChEBI" id="CHEBI:29105"/>
        <label>1</label>
    </ligand>
</feature>
<dbReference type="OrthoDB" id="9772053at2"/>
<feature type="binding site" evidence="8">
    <location>
        <position position="250"/>
    </location>
    <ligand>
        <name>Zn(2+)</name>
        <dbReference type="ChEBI" id="CHEBI:29105"/>
        <label>1</label>
    </ligand>
</feature>
<evidence type="ECO:0000256" key="3">
    <source>
        <dbReference type="ARBA" id="ARBA00022670"/>
    </source>
</evidence>
<dbReference type="KEGG" id="dpd:Deipe_3287"/>
<dbReference type="EMBL" id="CP003382">
    <property type="protein sequence ID" value="AFZ68728.1"/>
    <property type="molecule type" value="Genomic_DNA"/>
</dbReference>
<evidence type="ECO:0000256" key="2">
    <source>
        <dbReference type="ARBA" id="ARBA00022438"/>
    </source>
</evidence>
<dbReference type="GO" id="GO:0006508">
    <property type="term" value="P:proteolysis"/>
    <property type="evidence" value="ECO:0007669"/>
    <property type="project" value="UniProtKB-KW"/>
</dbReference>
<keyword evidence="2" id="KW-0031">Aminopeptidase</keyword>
<dbReference type="RefSeq" id="WP_015237026.1">
    <property type="nucleotide sequence ID" value="NC_019793.1"/>
</dbReference>
<comment type="cofactor">
    <cofactor evidence="8">
        <name>a divalent metal cation</name>
        <dbReference type="ChEBI" id="CHEBI:60240"/>
    </cofactor>
    <text evidence="8">Binds 2 divalent metal cations per subunit.</text>
</comment>
<dbReference type="SUPFAM" id="SSF101821">
    <property type="entry name" value="Aminopeptidase/glucanase lid domain"/>
    <property type="match status" value="1"/>
</dbReference>
<feature type="binding site" evidence="8">
    <location>
        <position position="337"/>
    </location>
    <ligand>
        <name>Zn(2+)</name>
        <dbReference type="ChEBI" id="CHEBI:29105"/>
        <label>2</label>
    </ligand>
</feature>
<feature type="binding site" evidence="8">
    <location>
        <position position="195"/>
    </location>
    <ligand>
        <name>Zn(2+)</name>
        <dbReference type="ChEBI" id="CHEBI:29105"/>
        <label>2</label>
    </ligand>
</feature>
<accession>L0A4B7</accession>